<dbReference type="GO" id="GO:0000287">
    <property type="term" value="F:magnesium ion binding"/>
    <property type="evidence" value="ECO:0007669"/>
    <property type="project" value="InterPro"/>
</dbReference>
<dbReference type="AlphaFoldDB" id="A0AAN6GPS9"/>
<evidence type="ECO:0000313" key="6">
    <source>
        <dbReference type="EMBL" id="KAK0551144.1"/>
    </source>
</evidence>
<feature type="region of interest" description="Disordered" evidence="3">
    <location>
        <begin position="398"/>
        <end position="424"/>
    </location>
</feature>
<dbReference type="GO" id="GO:0008897">
    <property type="term" value="F:holo-[acyl-carrier-protein] synthase activity"/>
    <property type="evidence" value="ECO:0007669"/>
    <property type="project" value="UniProtKB-EC"/>
</dbReference>
<feature type="compositionally biased region" description="Low complexity" evidence="3">
    <location>
        <begin position="409"/>
        <end position="419"/>
    </location>
</feature>
<name>A0AAN6GPS9_9BASI</name>
<dbReference type="Pfam" id="PF01648">
    <property type="entry name" value="ACPS"/>
    <property type="match status" value="1"/>
</dbReference>
<sequence>MDPASSSRTSSPRSHTDRLAVWAVDVSGWALSLENNSDFDSLPDTALEPSSSSSSSSSSSHKGKGTRVDRIIEDLFGDNGVDPISDDMRRASTKIRKYFREVDRVRSLAGQLLPRVMYMSEYGSQQCSWANIKFDATPEKRPFLAEPQLPCKTDYNVTHDEDWVALAYHRPCLPHDPPSSSRSTSIHDPNPEPLRVGIDVMAVALPQFDPSVAGFVNMMELAMTPSEKHWVYAANPSARSAEDNDDNYDFFALKKAGSTRNPPQQPEELKPEDLEMLMRLYDLWTYKEAFTKNVGRGLGFDFSTIEVALWRCARVTLPKYALAPSPNGALGPGKEAADVLEDFSDRVVRAAKEHGSRISAGPFSSKGSASATATFEPILTIAGKPEGRYSFTEIHLPSSRKGTRQSLTSASHASSSSPPRRARSQLVVCEGPFPEGTFAADMVQVAPALDYEDAIKAGLLKVWTMEELVAEARRLRKASPPAS</sequence>
<dbReference type="Gene3D" id="3.90.470.20">
    <property type="entry name" value="4'-phosphopantetheinyl transferase domain"/>
    <property type="match status" value="2"/>
</dbReference>
<dbReference type="EC" id="2.7.8.7" evidence="1"/>
<feature type="compositionally biased region" description="Low complexity" evidence="3">
    <location>
        <begin position="50"/>
        <end position="60"/>
    </location>
</feature>
<proteinExistence type="predicted"/>
<accession>A0AAN6GPS9</accession>
<evidence type="ECO:0000259" key="4">
    <source>
        <dbReference type="Pfam" id="PF01648"/>
    </source>
</evidence>
<dbReference type="PANTHER" id="PTHR12215">
    <property type="entry name" value="PHOSPHOPANTETHEINE TRANSFERASE"/>
    <property type="match status" value="1"/>
</dbReference>
<dbReference type="Proteomes" id="UP001176517">
    <property type="component" value="Unassembled WGS sequence"/>
</dbReference>
<reference evidence="6" key="1">
    <citation type="journal article" date="2023" name="PhytoFront">
        <title>Draft Genome Resources of Seven Strains of Tilletia horrida, Causal Agent of Kernel Smut of Rice.</title>
        <authorList>
            <person name="Khanal S."/>
            <person name="Antony Babu S."/>
            <person name="Zhou X.G."/>
        </authorList>
    </citation>
    <scope>NUCLEOTIDE SEQUENCE</scope>
    <source>
        <strain evidence="6">TX6</strain>
    </source>
</reference>
<evidence type="ECO:0000256" key="1">
    <source>
        <dbReference type="ARBA" id="ARBA00013172"/>
    </source>
</evidence>
<dbReference type="GO" id="GO:0019878">
    <property type="term" value="P:lysine biosynthetic process via aminoadipic acid"/>
    <property type="evidence" value="ECO:0007669"/>
    <property type="project" value="TreeGrafter"/>
</dbReference>
<dbReference type="PANTHER" id="PTHR12215:SF10">
    <property type="entry name" value="L-AMINOADIPATE-SEMIALDEHYDE DEHYDROGENASE-PHOSPHOPANTETHEINYL TRANSFERASE"/>
    <property type="match status" value="1"/>
</dbReference>
<dbReference type="SUPFAM" id="SSF56214">
    <property type="entry name" value="4'-phosphopantetheinyl transferase"/>
    <property type="match status" value="2"/>
</dbReference>
<feature type="region of interest" description="Disordered" evidence="3">
    <location>
        <begin position="38"/>
        <end position="66"/>
    </location>
</feature>
<dbReference type="InterPro" id="IPR008278">
    <property type="entry name" value="4-PPantetheinyl_Trfase_dom"/>
</dbReference>
<dbReference type="GO" id="GO:0005829">
    <property type="term" value="C:cytosol"/>
    <property type="evidence" value="ECO:0007669"/>
    <property type="project" value="TreeGrafter"/>
</dbReference>
<protein>
    <recommendedName>
        <fullName evidence="1">holo-[acyl-carrier-protein] synthase</fullName>
        <ecNumber evidence="1">2.7.8.7</ecNumber>
    </recommendedName>
</protein>
<feature type="domain" description="4'-phosphopantetheinyl transferase" evidence="4">
    <location>
        <begin position="278"/>
        <end position="317"/>
    </location>
</feature>
<comment type="caution">
    <text evidence="6">The sequence shown here is derived from an EMBL/GenBank/DDBJ whole genome shotgun (WGS) entry which is preliminary data.</text>
</comment>
<evidence type="ECO:0000259" key="5">
    <source>
        <dbReference type="Pfam" id="PF22624"/>
    </source>
</evidence>
<dbReference type="InterPro" id="IPR037143">
    <property type="entry name" value="4-PPantetheinyl_Trfase_dom_sf"/>
</dbReference>
<keyword evidence="2" id="KW-0808">Transferase</keyword>
<keyword evidence="7" id="KW-1185">Reference proteome</keyword>
<dbReference type="EMBL" id="JAPDMZ010000081">
    <property type="protein sequence ID" value="KAK0551144.1"/>
    <property type="molecule type" value="Genomic_DNA"/>
</dbReference>
<dbReference type="InterPro" id="IPR050559">
    <property type="entry name" value="P-Pant_transferase_sf"/>
</dbReference>
<feature type="domain" description="4'-phosphopantetheinyl transferase N-terminal" evidence="5">
    <location>
        <begin position="92"/>
        <end position="167"/>
    </location>
</feature>
<evidence type="ECO:0000256" key="2">
    <source>
        <dbReference type="ARBA" id="ARBA00022679"/>
    </source>
</evidence>
<evidence type="ECO:0000313" key="7">
    <source>
        <dbReference type="Proteomes" id="UP001176517"/>
    </source>
</evidence>
<dbReference type="InterPro" id="IPR055066">
    <property type="entry name" value="AASDHPPT_N"/>
</dbReference>
<organism evidence="6 7">
    <name type="scientific">Tilletia horrida</name>
    <dbReference type="NCBI Taxonomy" id="155126"/>
    <lineage>
        <taxon>Eukaryota</taxon>
        <taxon>Fungi</taxon>
        <taxon>Dikarya</taxon>
        <taxon>Basidiomycota</taxon>
        <taxon>Ustilaginomycotina</taxon>
        <taxon>Exobasidiomycetes</taxon>
        <taxon>Tilletiales</taxon>
        <taxon>Tilletiaceae</taxon>
        <taxon>Tilletia</taxon>
    </lineage>
</organism>
<evidence type="ECO:0000256" key="3">
    <source>
        <dbReference type="SAM" id="MobiDB-lite"/>
    </source>
</evidence>
<gene>
    <name evidence="6" type="ORF">OC846_003384</name>
</gene>
<dbReference type="Pfam" id="PF22624">
    <property type="entry name" value="AASDHPPT_N"/>
    <property type="match status" value="1"/>
</dbReference>